<reference evidence="2" key="2">
    <citation type="submission" date="2025-09" db="UniProtKB">
        <authorList>
            <consortium name="Ensembl"/>
        </authorList>
    </citation>
    <scope>IDENTIFICATION</scope>
</reference>
<accession>A0A672P8M3</accession>
<evidence type="ECO:0000256" key="1">
    <source>
        <dbReference type="SAM" id="SignalP"/>
    </source>
</evidence>
<organism evidence="2 3">
    <name type="scientific">Sinocyclocheilus grahami</name>
    <name type="common">Dianchi golden-line fish</name>
    <name type="synonym">Barbus grahami</name>
    <dbReference type="NCBI Taxonomy" id="75366"/>
    <lineage>
        <taxon>Eukaryota</taxon>
        <taxon>Metazoa</taxon>
        <taxon>Chordata</taxon>
        <taxon>Craniata</taxon>
        <taxon>Vertebrata</taxon>
        <taxon>Euteleostomi</taxon>
        <taxon>Actinopterygii</taxon>
        <taxon>Neopterygii</taxon>
        <taxon>Teleostei</taxon>
        <taxon>Ostariophysi</taxon>
        <taxon>Cypriniformes</taxon>
        <taxon>Cyprinidae</taxon>
        <taxon>Cyprininae</taxon>
        <taxon>Sinocyclocheilus</taxon>
    </lineage>
</organism>
<dbReference type="Ensembl" id="ENSSGRT00000063978.1">
    <property type="protein sequence ID" value="ENSSGRP00000059950.1"/>
    <property type="gene ID" value="ENSSGRG00000031169.1"/>
</dbReference>
<feature type="signal peptide" evidence="1">
    <location>
        <begin position="1"/>
        <end position="22"/>
    </location>
</feature>
<protein>
    <recommendedName>
        <fullName evidence="4">Biglycan</fullName>
    </recommendedName>
</protein>
<reference evidence="2" key="1">
    <citation type="submission" date="2025-08" db="UniProtKB">
        <authorList>
            <consortium name="Ensembl"/>
        </authorList>
    </citation>
    <scope>IDENTIFICATION</scope>
</reference>
<evidence type="ECO:0000313" key="3">
    <source>
        <dbReference type="Proteomes" id="UP000472262"/>
    </source>
</evidence>
<keyword evidence="3" id="KW-1185">Reference proteome</keyword>
<feature type="chain" id="PRO_5025462241" description="Biglycan" evidence="1">
    <location>
        <begin position="23"/>
        <end position="94"/>
    </location>
</feature>
<proteinExistence type="predicted"/>
<dbReference type="Proteomes" id="UP000472262">
    <property type="component" value="Unassembled WGS sequence"/>
</dbReference>
<sequence length="94" mass="10667">MLSVYVAFLFLCTAHLPLDSSALPFEQKGFWDFEGSAVDPYQPEHPTCPFGCRCDLRVVQCSDLGGLKMICVCNGVLERSKTCLSYFILKMWYE</sequence>
<dbReference type="InParanoid" id="A0A672P8M3"/>
<evidence type="ECO:0008006" key="4">
    <source>
        <dbReference type="Google" id="ProtNLM"/>
    </source>
</evidence>
<keyword evidence="1" id="KW-0732">Signal</keyword>
<evidence type="ECO:0000313" key="2">
    <source>
        <dbReference type="Ensembl" id="ENSSGRP00000059950.1"/>
    </source>
</evidence>
<name>A0A672P8M3_SINGR</name>
<dbReference type="AlphaFoldDB" id="A0A672P8M3"/>